<dbReference type="KEGG" id="neu:NE1956"/>
<proteinExistence type="predicted"/>
<dbReference type="InterPro" id="IPR005586">
    <property type="entry name" value="ABC_trans_aux"/>
</dbReference>
<dbReference type="GeneID" id="87105110"/>
<feature type="domain" description="ABC-type transport auxiliary lipoprotein component" evidence="2">
    <location>
        <begin position="29"/>
        <end position="187"/>
    </location>
</feature>
<dbReference type="Pfam" id="PF03886">
    <property type="entry name" value="ABC_trans_aux"/>
    <property type="match status" value="1"/>
</dbReference>
<keyword evidence="4" id="KW-1185">Reference proteome</keyword>
<name>Q82TE1_NITEU</name>
<evidence type="ECO:0000256" key="1">
    <source>
        <dbReference type="SAM" id="SignalP"/>
    </source>
</evidence>
<dbReference type="eggNOG" id="COG3218">
    <property type="taxonomic scope" value="Bacteria"/>
</dbReference>
<keyword evidence="1" id="KW-0732">Signal</keyword>
<dbReference type="Gene3D" id="3.40.50.10610">
    <property type="entry name" value="ABC-type transport auxiliary lipoprotein component"/>
    <property type="match status" value="1"/>
</dbReference>
<feature type="signal peptide" evidence="1">
    <location>
        <begin position="1"/>
        <end position="24"/>
    </location>
</feature>
<evidence type="ECO:0000313" key="3">
    <source>
        <dbReference type="EMBL" id="CAD85867.1"/>
    </source>
</evidence>
<dbReference type="HOGENOM" id="CLU_091341_1_0_4"/>
<dbReference type="EMBL" id="AL954747">
    <property type="protein sequence ID" value="CAD85867.1"/>
    <property type="molecule type" value="Genomic_DNA"/>
</dbReference>
<accession>Q82TE1</accession>
<evidence type="ECO:0000313" key="4">
    <source>
        <dbReference type="Proteomes" id="UP000001416"/>
    </source>
</evidence>
<protein>
    <submittedName>
        <fullName evidence="3">Putative lipoprotein</fullName>
    </submittedName>
</protein>
<dbReference type="Proteomes" id="UP000001416">
    <property type="component" value="Chromosome"/>
</dbReference>
<dbReference type="AlphaFoldDB" id="Q82TE1"/>
<dbReference type="RefSeq" id="WP_011112488.1">
    <property type="nucleotide sequence ID" value="NC_004757.1"/>
</dbReference>
<organism evidence="3 4">
    <name type="scientific">Nitrosomonas europaea (strain ATCC 19718 / CIP 103999 / KCTC 2705 / NBRC 14298)</name>
    <dbReference type="NCBI Taxonomy" id="228410"/>
    <lineage>
        <taxon>Bacteria</taxon>
        <taxon>Pseudomonadati</taxon>
        <taxon>Pseudomonadota</taxon>
        <taxon>Betaproteobacteria</taxon>
        <taxon>Nitrosomonadales</taxon>
        <taxon>Nitrosomonadaceae</taxon>
        <taxon>Nitrosomonas</taxon>
    </lineage>
</organism>
<sequence>MTKFSAVFLAVLLTGCTLTPKTLAPVSIYDLGPATSVTVTDSSRLSQAIIQVMDVTAPVWLDTQSIHYRLAYHDPARIYAYAGSRWAAPPAKLLTERFRQYFASHAIDSQKDDKNKESHVPAHYLLKIELGEFTQIFHAQNDSRIIIRLRASLYEPNTRLPVAQRSFTGERPAQTADAAGAVAAFILVSDNLLDELVQWLFSIHS</sequence>
<gene>
    <name evidence="3" type="ordered locus">NE1956</name>
</gene>
<keyword evidence="3" id="KW-0449">Lipoprotein</keyword>
<feature type="chain" id="PRO_5004300199" evidence="1">
    <location>
        <begin position="25"/>
        <end position="205"/>
    </location>
</feature>
<dbReference type="SUPFAM" id="SSF159594">
    <property type="entry name" value="XCC0632-like"/>
    <property type="match status" value="1"/>
</dbReference>
<dbReference type="PROSITE" id="PS51257">
    <property type="entry name" value="PROKAR_LIPOPROTEIN"/>
    <property type="match status" value="1"/>
</dbReference>
<reference evidence="3 4" key="1">
    <citation type="journal article" date="2003" name="J. Bacteriol.">
        <title>Complete genome sequence of the ammonia-oxidizing bacterium and obligate chemolithoautotroph Nitrosomonas europaea.</title>
        <authorList>
            <person name="Chain P."/>
            <person name="Lamerdin J."/>
            <person name="Larimer F."/>
            <person name="Regala W."/>
            <person name="Land M."/>
            <person name="Hauser L."/>
            <person name="Hooper A."/>
            <person name="Klotz M."/>
            <person name="Norton J."/>
            <person name="Sayavedra-Soto L."/>
            <person name="Arciero D."/>
            <person name="Hommes N."/>
            <person name="Whittaker M."/>
            <person name="Arp D."/>
        </authorList>
    </citation>
    <scope>NUCLEOTIDE SEQUENCE [LARGE SCALE GENOMIC DNA]</scope>
    <source>
        <strain evidence="4">ATCC 19718 / CIP 103999 / KCTC 2705 / NBRC 14298</strain>
    </source>
</reference>
<dbReference type="STRING" id="228410.NE1956"/>
<evidence type="ECO:0000259" key="2">
    <source>
        <dbReference type="Pfam" id="PF03886"/>
    </source>
</evidence>